<feature type="transmembrane region" description="Helical" evidence="5">
    <location>
        <begin position="48"/>
        <end position="68"/>
    </location>
</feature>
<keyword evidence="3 5" id="KW-1133">Transmembrane helix</keyword>
<evidence type="ECO:0000256" key="3">
    <source>
        <dbReference type="ARBA" id="ARBA00022989"/>
    </source>
</evidence>
<dbReference type="GO" id="GO:0032216">
    <property type="term" value="F:glucosaminyl-phosphatidylinositol O-acyltransferase activity"/>
    <property type="evidence" value="ECO:0007669"/>
    <property type="project" value="TreeGrafter"/>
</dbReference>
<dbReference type="GO" id="GO:0006506">
    <property type="term" value="P:GPI anchor biosynthetic process"/>
    <property type="evidence" value="ECO:0007669"/>
    <property type="project" value="InterPro"/>
</dbReference>
<proteinExistence type="predicted"/>
<feature type="transmembrane region" description="Helical" evidence="5">
    <location>
        <begin position="157"/>
        <end position="178"/>
    </location>
</feature>
<evidence type="ECO:0000256" key="4">
    <source>
        <dbReference type="ARBA" id="ARBA00023136"/>
    </source>
</evidence>
<feature type="transmembrane region" description="Helical" evidence="5">
    <location>
        <begin position="74"/>
        <end position="94"/>
    </location>
</feature>
<reference evidence="6 7" key="1">
    <citation type="journal article" date="2021" name="Sci. Rep.">
        <title>The genome of the diatom Chaetoceros tenuissimus carries an ancient integrated fragment of an extant virus.</title>
        <authorList>
            <person name="Hongo Y."/>
            <person name="Kimura K."/>
            <person name="Takaki Y."/>
            <person name="Yoshida Y."/>
            <person name="Baba S."/>
            <person name="Kobayashi G."/>
            <person name="Nagasaki K."/>
            <person name="Hano T."/>
            <person name="Tomaru Y."/>
        </authorList>
    </citation>
    <scope>NUCLEOTIDE SEQUENCE [LARGE SCALE GENOMIC DNA]</scope>
    <source>
        <strain evidence="6 7">NIES-3715</strain>
    </source>
</reference>
<protein>
    <recommendedName>
        <fullName evidence="8">GPI-anchored wall transfer protein</fullName>
    </recommendedName>
</protein>
<organism evidence="6 7">
    <name type="scientific">Chaetoceros tenuissimus</name>
    <dbReference type="NCBI Taxonomy" id="426638"/>
    <lineage>
        <taxon>Eukaryota</taxon>
        <taxon>Sar</taxon>
        <taxon>Stramenopiles</taxon>
        <taxon>Ochrophyta</taxon>
        <taxon>Bacillariophyta</taxon>
        <taxon>Coscinodiscophyceae</taxon>
        <taxon>Chaetocerotophycidae</taxon>
        <taxon>Chaetocerotales</taxon>
        <taxon>Chaetocerotaceae</taxon>
        <taxon>Chaetoceros</taxon>
    </lineage>
</organism>
<dbReference type="Proteomes" id="UP001054902">
    <property type="component" value="Unassembled WGS sequence"/>
</dbReference>
<accession>A0AAD3H331</accession>
<evidence type="ECO:0000313" key="6">
    <source>
        <dbReference type="EMBL" id="GFH48124.1"/>
    </source>
</evidence>
<feature type="transmembrane region" description="Helical" evidence="5">
    <location>
        <begin position="17"/>
        <end position="36"/>
    </location>
</feature>
<feature type="transmembrane region" description="Helical" evidence="5">
    <location>
        <begin position="123"/>
        <end position="145"/>
    </location>
</feature>
<feature type="transmembrane region" description="Helical" evidence="5">
    <location>
        <begin position="238"/>
        <end position="256"/>
    </location>
</feature>
<name>A0AAD3H331_9STRA</name>
<dbReference type="GO" id="GO:0016020">
    <property type="term" value="C:membrane"/>
    <property type="evidence" value="ECO:0007669"/>
    <property type="project" value="UniProtKB-SubCell"/>
</dbReference>
<feature type="transmembrane region" description="Helical" evidence="5">
    <location>
        <begin position="391"/>
        <end position="412"/>
    </location>
</feature>
<feature type="transmembrane region" description="Helical" evidence="5">
    <location>
        <begin position="433"/>
        <end position="450"/>
    </location>
</feature>
<keyword evidence="4 5" id="KW-0472">Membrane</keyword>
<dbReference type="GO" id="GO:0005783">
    <property type="term" value="C:endoplasmic reticulum"/>
    <property type="evidence" value="ECO:0007669"/>
    <property type="project" value="TreeGrafter"/>
</dbReference>
<dbReference type="PIRSF" id="PIRSF017321">
    <property type="entry name" value="GWT1"/>
    <property type="match status" value="1"/>
</dbReference>
<dbReference type="PANTHER" id="PTHR20661:SF0">
    <property type="entry name" value="PHOSPHATIDYLINOSITOL-GLYCAN BIOSYNTHESIS CLASS W PROTEIN"/>
    <property type="match status" value="1"/>
</dbReference>
<dbReference type="PANTHER" id="PTHR20661">
    <property type="entry name" value="PHOSPHATIDYLINOSITOL-GLYCAN BIOSYNTHESIS CLASS W PROTEIN"/>
    <property type="match status" value="1"/>
</dbReference>
<feature type="transmembrane region" description="Helical" evidence="5">
    <location>
        <begin position="359"/>
        <end position="379"/>
    </location>
</feature>
<dbReference type="InterPro" id="IPR009447">
    <property type="entry name" value="PIGW/GWT1"/>
</dbReference>
<evidence type="ECO:0008006" key="8">
    <source>
        <dbReference type="Google" id="ProtNLM"/>
    </source>
</evidence>
<dbReference type="Pfam" id="PF06423">
    <property type="entry name" value="GWT1"/>
    <property type="match status" value="1"/>
</dbReference>
<comment type="caution">
    <text evidence="6">The sequence shown here is derived from an EMBL/GenBank/DDBJ whole genome shotgun (WGS) entry which is preliminary data.</text>
</comment>
<keyword evidence="2 5" id="KW-0812">Transmembrane</keyword>
<sequence>MNKSAKEAFVTGHTGSTVFEILLVCISAPVGLFCYLEISHYLQEKKNVNSISIAVALESLTILLPMAINQTIYLHPVGITVMIAMFTIASILCWRRRNRIEKYSELKFTEIVKETKNDLDFLTYYRSTVSYLTFVAILAVDFPIFPRSFAKTEVAGYGLMDIGAGSFALSGGFVSWYARRSMTKKEAERPKLQTEMKRFRKVIMRSIPLIIMGFLRLLTTKGLDYQEHVSEYGVHWNFFFTLTATGLLSTFFRGILGFRSPAVWITLGILYQTYLTFYGGQDYIENAPRYCENHNDSALAMKALIICNLFAANREGILGSIGYLIFHLIGEDIGHYCLWSCNGNVSQTSISKSVQGRRLFSLTIFAWIVHYTLISTLDIYTSRRSTNSSFIAWTISHNLTILSLTWLSFGLGTKKEKIKTDKNPPLFAAVNRHGLLVFILANLMTGAVNLTVDTINSSDSKSVFIIFCYLCAVGAVALFLDKVLDKKSTKGKPVKKE</sequence>
<feature type="transmembrane region" description="Helical" evidence="5">
    <location>
        <begin position="199"/>
        <end position="218"/>
    </location>
</feature>
<evidence type="ECO:0000256" key="1">
    <source>
        <dbReference type="ARBA" id="ARBA00004141"/>
    </source>
</evidence>
<dbReference type="GO" id="GO:0072659">
    <property type="term" value="P:protein localization to plasma membrane"/>
    <property type="evidence" value="ECO:0007669"/>
    <property type="project" value="TreeGrafter"/>
</dbReference>
<dbReference type="AlphaFoldDB" id="A0AAD3H331"/>
<evidence type="ECO:0000256" key="5">
    <source>
        <dbReference type="SAM" id="Phobius"/>
    </source>
</evidence>
<keyword evidence="7" id="KW-1185">Reference proteome</keyword>
<comment type="subcellular location">
    <subcellularLocation>
        <location evidence="1">Membrane</location>
        <topology evidence="1">Multi-pass membrane protein</topology>
    </subcellularLocation>
</comment>
<evidence type="ECO:0000256" key="2">
    <source>
        <dbReference type="ARBA" id="ARBA00022692"/>
    </source>
</evidence>
<dbReference type="EMBL" id="BLLK01000027">
    <property type="protein sequence ID" value="GFH48124.1"/>
    <property type="molecule type" value="Genomic_DNA"/>
</dbReference>
<gene>
    <name evidence="6" type="ORF">CTEN210_04600</name>
</gene>
<evidence type="ECO:0000313" key="7">
    <source>
        <dbReference type="Proteomes" id="UP001054902"/>
    </source>
</evidence>
<feature type="transmembrane region" description="Helical" evidence="5">
    <location>
        <begin position="462"/>
        <end position="480"/>
    </location>
</feature>